<feature type="domain" description="HTH luxR-type" evidence="1">
    <location>
        <begin position="195"/>
        <end position="260"/>
    </location>
</feature>
<accession>A0AAJ1TV79</accession>
<dbReference type="InterPro" id="IPR011006">
    <property type="entry name" value="CheY-like_superfamily"/>
</dbReference>
<keyword evidence="2" id="KW-0238">DNA-binding</keyword>
<dbReference type="InterPro" id="IPR051015">
    <property type="entry name" value="EvgA-like"/>
</dbReference>
<dbReference type="EMBL" id="JAUSWL010000004">
    <property type="protein sequence ID" value="MDQ0543962.1"/>
    <property type="molecule type" value="Genomic_DNA"/>
</dbReference>
<dbReference type="SMART" id="SM00421">
    <property type="entry name" value="HTH_LUXR"/>
    <property type="match status" value="1"/>
</dbReference>
<reference evidence="2" key="1">
    <citation type="submission" date="2023-07" db="EMBL/GenBank/DDBJ databases">
        <title>Genomic Encyclopedia of Type Strains, Phase IV (KMG-IV): sequencing the most valuable type-strain genomes for metagenomic binning, comparative biology and taxonomic classification.</title>
        <authorList>
            <person name="Goeker M."/>
        </authorList>
    </citation>
    <scope>NUCLEOTIDE SEQUENCE</scope>
    <source>
        <strain evidence="2">DSM 19569</strain>
    </source>
</reference>
<dbReference type="PANTHER" id="PTHR45566">
    <property type="entry name" value="HTH-TYPE TRANSCRIPTIONAL REGULATOR YHJB-RELATED"/>
    <property type="match status" value="1"/>
</dbReference>
<dbReference type="PRINTS" id="PR00038">
    <property type="entry name" value="HTHLUXR"/>
</dbReference>
<proteinExistence type="predicted"/>
<dbReference type="Proteomes" id="UP001223420">
    <property type="component" value="Unassembled WGS sequence"/>
</dbReference>
<protein>
    <submittedName>
        <fullName evidence="2">DNA-binding NarL/FixJ family response regulator</fullName>
    </submittedName>
</protein>
<dbReference type="Pfam" id="PF00196">
    <property type="entry name" value="GerE"/>
    <property type="match status" value="1"/>
</dbReference>
<gene>
    <name evidence="2" type="ORF">QO001_002891</name>
</gene>
<comment type="caution">
    <text evidence="2">The sequence shown here is derived from an EMBL/GenBank/DDBJ whole genome shotgun (WGS) entry which is preliminary data.</text>
</comment>
<evidence type="ECO:0000313" key="2">
    <source>
        <dbReference type="EMBL" id="MDQ0543962.1"/>
    </source>
</evidence>
<dbReference type="SUPFAM" id="SSF52172">
    <property type="entry name" value="CheY-like"/>
    <property type="match status" value="1"/>
</dbReference>
<dbReference type="GeneID" id="90831954"/>
<dbReference type="PROSITE" id="PS00622">
    <property type="entry name" value="HTH_LUXR_1"/>
    <property type="match status" value="1"/>
</dbReference>
<dbReference type="GO" id="GO:0006355">
    <property type="term" value="P:regulation of DNA-templated transcription"/>
    <property type="evidence" value="ECO:0007669"/>
    <property type="project" value="InterPro"/>
</dbReference>
<dbReference type="PANTHER" id="PTHR45566:SF1">
    <property type="entry name" value="HTH-TYPE TRANSCRIPTIONAL REGULATOR YHJB-RELATED"/>
    <property type="match status" value="1"/>
</dbReference>
<sequence>MASLGTRDERVIVERNTLQSRGGFPGVQGGDGPAVIEQREPILVRANRIVIIDRRQLVGRCLAASLREADKDTVFEVFPDIESWKRQTPFAAAHVVVLCRPDGNLSETEWAEISRELALLQGEAGAPPVAVISDGENLDQIVRTIKLGVKGYIPTTTSVDIALQALQLVQAGGVYIPAECLFPLLASIKVEAPVETGEDEIFSPRQLCVARALRKGTPNKIIAYELNMCESTVKVHVRNIMKKLKAKNRTEVAYLTNKYFLREDSSLATVKAPAA</sequence>
<organism evidence="2 3">
    <name type="scientific">Methylobacterium brachiatum</name>
    <dbReference type="NCBI Taxonomy" id="269660"/>
    <lineage>
        <taxon>Bacteria</taxon>
        <taxon>Pseudomonadati</taxon>
        <taxon>Pseudomonadota</taxon>
        <taxon>Alphaproteobacteria</taxon>
        <taxon>Hyphomicrobiales</taxon>
        <taxon>Methylobacteriaceae</taxon>
        <taxon>Methylobacterium</taxon>
    </lineage>
</organism>
<dbReference type="RefSeq" id="WP_091860980.1">
    <property type="nucleotide sequence ID" value="NZ_CP033231.1"/>
</dbReference>
<evidence type="ECO:0000259" key="1">
    <source>
        <dbReference type="PROSITE" id="PS50043"/>
    </source>
</evidence>
<dbReference type="AlphaFoldDB" id="A0AAJ1TV79"/>
<dbReference type="InterPro" id="IPR000792">
    <property type="entry name" value="Tscrpt_reg_LuxR_C"/>
</dbReference>
<name>A0AAJ1TV79_9HYPH</name>
<dbReference type="GO" id="GO:0003677">
    <property type="term" value="F:DNA binding"/>
    <property type="evidence" value="ECO:0007669"/>
    <property type="project" value="UniProtKB-KW"/>
</dbReference>
<dbReference type="InterPro" id="IPR016032">
    <property type="entry name" value="Sig_transdc_resp-reg_C-effctor"/>
</dbReference>
<dbReference type="SUPFAM" id="SSF46894">
    <property type="entry name" value="C-terminal effector domain of the bipartite response regulators"/>
    <property type="match status" value="1"/>
</dbReference>
<dbReference type="CDD" id="cd06170">
    <property type="entry name" value="LuxR_C_like"/>
    <property type="match status" value="1"/>
</dbReference>
<dbReference type="Gene3D" id="3.40.50.2300">
    <property type="match status" value="1"/>
</dbReference>
<evidence type="ECO:0000313" key="3">
    <source>
        <dbReference type="Proteomes" id="UP001223420"/>
    </source>
</evidence>
<dbReference type="PROSITE" id="PS50043">
    <property type="entry name" value="HTH_LUXR_2"/>
    <property type="match status" value="1"/>
</dbReference>